<dbReference type="OrthoDB" id="1915967at2759"/>
<evidence type="ECO:0000256" key="5">
    <source>
        <dbReference type="ARBA" id="ARBA00023242"/>
    </source>
</evidence>
<evidence type="ECO:0000313" key="8">
    <source>
        <dbReference type="Proteomes" id="UP001141552"/>
    </source>
</evidence>
<dbReference type="SUPFAM" id="SSF101936">
    <property type="entry name" value="DNA-binding pseudobarrel domain"/>
    <property type="match status" value="1"/>
</dbReference>
<organism evidence="7 8">
    <name type="scientific">Turnera subulata</name>
    <dbReference type="NCBI Taxonomy" id="218843"/>
    <lineage>
        <taxon>Eukaryota</taxon>
        <taxon>Viridiplantae</taxon>
        <taxon>Streptophyta</taxon>
        <taxon>Embryophyta</taxon>
        <taxon>Tracheophyta</taxon>
        <taxon>Spermatophyta</taxon>
        <taxon>Magnoliopsida</taxon>
        <taxon>eudicotyledons</taxon>
        <taxon>Gunneridae</taxon>
        <taxon>Pentapetalae</taxon>
        <taxon>rosids</taxon>
        <taxon>fabids</taxon>
        <taxon>Malpighiales</taxon>
        <taxon>Passifloraceae</taxon>
        <taxon>Turnera</taxon>
    </lineage>
</organism>
<dbReference type="GO" id="GO:0003677">
    <property type="term" value="F:DNA binding"/>
    <property type="evidence" value="ECO:0007669"/>
    <property type="project" value="UniProtKB-KW"/>
</dbReference>
<dbReference type="CDD" id="cd10017">
    <property type="entry name" value="B3_DNA"/>
    <property type="match status" value="1"/>
</dbReference>
<dbReference type="InterPro" id="IPR003340">
    <property type="entry name" value="B3_DNA-bd"/>
</dbReference>
<dbReference type="InterPro" id="IPR015300">
    <property type="entry name" value="DNA-bd_pseudobarrel_sf"/>
</dbReference>
<evidence type="ECO:0000256" key="1">
    <source>
        <dbReference type="ARBA" id="ARBA00004123"/>
    </source>
</evidence>
<dbReference type="InterPro" id="IPR051442">
    <property type="entry name" value="B3_domain"/>
</dbReference>
<protein>
    <recommendedName>
        <fullName evidence="9">TF-B3 domain-containing protein</fullName>
    </recommendedName>
</protein>
<keyword evidence="4" id="KW-0804">Transcription</keyword>
<dbReference type="PANTHER" id="PTHR34269:SF11">
    <property type="entry name" value="B3 DOMAIN PROTEIN"/>
    <property type="match status" value="1"/>
</dbReference>
<sequence>MVNIGSLSPTSPLGPKCPPLKLNPTPTAAQKRKKSMHQEDSKTSEASRNIKKSRTGAAKLLVTAPTRKALSEITLFGKSLIVNGSTKDDPLPKSSSQLVEFGREKKAIPATILPYNYLEEVDENRRMKVSTELKMYEDPWKIRKKLTESDVEHYCRLLVATDLIKNHILPFLPPSAIKEAENLNGVRVFAWDLDTWTGHTLVLKQWSSAKKNYVFKDGWSQDFVRRRKLKKDDEIGLYWDSYYSRLHFAVLKKQGVD</sequence>
<evidence type="ECO:0008006" key="9">
    <source>
        <dbReference type="Google" id="ProtNLM"/>
    </source>
</evidence>
<evidence type="ECO:0000256" key="4">
    <source>
        <dbReference type="ARBA" id="ARBA00023163"/>
    </source>
</evidence>
<evidence type="ECO:0000313" key="7">
    <source>
        <dbReference type="EMBL" id="KAJ4843620.1"/>
    </source>
</evidence>
<dbReference type="Proteomes" id="UP001141552">
    <property type="component" value="Unassembled WGS sequence"/>
</dbReference>
<dbReference type="Gene3D" id="2.40.330.10">
    <property type="entry name" value="DNA-binding pseudobarrel domain"/>
    <property type="match status" value="1"/>
</dbReference>
<feature type="region of interest" description="Disordered" evidence="6">
    <location>
        <begin position="1"/>
        <end position="52"/>
    </location>
</feature>
<dbReference type="PANTHER" id="PTHR34269">
    <property type="entry name" value="TRANSCRIPTION FACTOR B3-DOMAIN FAMILY-RELATED"/>
    <property type="match status" value="1"/>
</dbReference>
<proteinExistence type="predicted"/>
<keyword evidence="3" id="KW-0238">DNA-binding</keyword>
<keyword evidence="2" id="KW-0805">Transcription regulation</keyword>
<keyword evidence="5" id="KW-0539">Nucleus</keyword>
<feature type="compositionally biased region" description="Basic and acidic residues" evidence="6">
    <location>
        <begin position="36"/>
        <end position="45"/>
    </location>
</feature>
<gene>
    <name evidence="7" type="ORF">Tsubulata_025441</name>
</gene>
<reference evidence="7" key="1">
    <citation type="submission" date="2022-02" db="EMBL/GenBank/DDBJ databases">
        <authorList>
            <person name="Henning P.M."/>
            <person name="McCubbin A.G."/>
            <person name="Shore J.S."/>
        </authorList>
    </citation>
    <scope>NUCLEOTIDE SEQUENCE</scope>
    <source>
        <strain evidence="7">F60SS</strain>
        <tissue evidence="7">Leaves</tissue>
    </source>
</reference>
<comment type="caution">
    <text evidence="7">The sequence shown here is derived from an EMBL/GenBank/DDBJ whole genome shotgun (WGS) entry which is preliminary data.</text>
</comment>
<comment type="subcellular location">
    <subcellularLocation>
        <location evidence="1">Nucleus</location>
    </subcellularLocation>
</comment>
<dbReference type="EMBL" id="JAKUCV010002193">
    <property type="protein sequence ID" value="KAJ4843620.1"/>
    <property type="molecule type" value="Genomic_DNA"/>
</dbReference>
<keyword evidence="8" id="KW-1185">Reference proteome</keyword>
<feature type="compositionally biased region" description="Polar residues" evidence="6">
    <location>
        <begin position="1"/>
        <end position="11"/>
    </location>
</feature>
<evidence type="ECO:0000256" key="3">
    <source>
        <dbReference type="ARBA" id="ARBA00023125"/>
    </source>
</evidence>
<evidence type="ECO:0000256" key="2">
    <source>
        <dbReference type="ARBA" id="ARBA00023015"/>
    </source>
</evidence>
<evidence type="ECO:0000256" key="6">
    <source>
        <dbReference type="SAM" id="MobiDB-lite"/>
    </source>
</evidence>
<accession>A0A9Q0G728</accession>
<dbReference type="AlphaFoldDB" id="A0A9Q0G728"/>
<dbReference type="GO" id="GO:0005634">
    <property type="term" value="C:nucleus"/>
    <property type="evidence" value="ECO:0007669"/>
    <property type="project" value="UniProtKB-SubCell"/>
</dbReference>
<reference evidence="7" key="2">
    <citation type="journal article" date="2023" name="Plants (Basel)">
        <title>Annotation of the Turnera subulata (Passifloraceae) Draft Genome Reveals the S-Locus Evolved after the Divergence of Turneroideae from Passifloroideae in a Stepwise Manner.</title>
        <authorList>
            <person name="Henning P.M."/>
            <person name="Roalson E.H."/>
            <person name="Mir W."/>
            <person name="McCubbin A.G."/>
            <person name="Shore J.S."/>
        </authorList>
    </citation>
    <scope>NUCLEOTIDE SEQUENCE</scope>
    <source>
        <strain evidence="7">F60SS</strain>
    </source>
</reference>
<name>A0A9Q0G728_9ROSI</name>